<dbReference type="Proteomes" id="UP001500689">
    <property type="component" value="Unassembled WGS sequence"/>
</dbReference>
<keyword evidence="2" id="KW-1185">Reference proteome</keyword>
<evidence type="ECO:0000313" key="1">
    <source>
        <dbReference type="EMBL" id="GAA3545341.1"/>
    </source>
</evidence>
<comment type="caution">
    <text evidence="1">The sequence shown here is derived from an EMBL/GenBank/DDBJ whole genome shotgun (WGS) entry which is preliminary data.</text>
</comment>
<gene>
    <name evidence="1" type="ORF">GCM10022222_31250</name>
</gene>
<reference evidence="2" key="1">
    <citation type="journal article" date="2019" name="Int. J. Syst. Evol. Microbiol.">
        <title>The Global Catalogue of Microorganisms (GCM) 10K type strain sequencing project: providing services to taxonomists for standard genome sequencing and annotation.</title>
        <authorList>
            <consortium name="The Broad Institute Genomics Platform"/>
            <consortium name="The Broad Institute Genome Sequencing Center for Infectious Disease"/>
            <person name="Wu L."/>
            <person name="Ma J."/>
        </authorList>
    </citation>
    <scope>NUCLEOTIDE SEQUENCE [LARGE SCALE GENOMIC DNA]</scope>
    <source>
        <strain evidence="2">JCM 16898</strain>
    </source>
</reference>
<dbReference type="EMBL" id="BAAAZN010000005">
    <property type="protein sequence ID" value="GAA3545341.1"/>
    <property type="molecule type" value="Genomic_DNA"/>
</dbReference>
<evidence type="ECO:0000313" key="2">
    <source>
        <dbReference type="Proteomes" id="UP001500689"/>
    </source>
</evidence>
<sequence>MPGPGVRVLLQGRDGAAGWRHPDSNARVTGNIIPPVWFRHTPLPARLWGGGPSALTEAGRPNRTQT</sequence>
<name>A0ABP6W4H4_9PSEU</name>
<protein>
    <submittedName>
        <fullName evidence="1">Uncharacterized protein</fullName>
    </submittedName>
</protein>
<organism evidence="1 2">
    <name type="scientific">Amycolatopsis ultiminotia</name>
    <dbReference type="NCBI Taxonomy" id="543629"/>
    <lineage>
        <taxon>Bacteria</taxon>
        <taxon>Bacillati</taxon>
        <taxon>Actinomycetota</taxon>
        <taxon>Actinomycetes</taxon>
        <taxon>Pseudonocardiales</taxon>
        <taxon>Pseudonocardiaceae</taxon>
        <taxon>Amycolatopsis</taxon>
    </lineage>
</organism>
<accession>A0ABP6W4H4</accession>
<proteinExistence type="predicted"/>